<keyword evidence="2" id="KW-1133">Transmembrane helix</keyword>
<reference evidence="5" key="1">
    <citation type="submission" date="2025-08" db="UniProtKB">
        <authorList>
            <consortium name="RefSeq"/>
        </authorList>
    </citation>
    <scope>IDENTIFICATION</scope>
    <source>
        <tissue evidence="5">Testes</tissue>
    </source>
</reference>
<evidence type="ECO:0000256" key="1">
    <source>
        <dbReference type="ARBA" id="ARBA00010236"/>
    </source>
</evidence>
<sequence length="307" mass="35863">MTMGVWYISSGYFNITQRKLFYITVCLLLYAAIQLVYEDHLEFREYRKSNFGNMPEIGIITKDQKPSCNIGFRNDTPENAPLVALSSFPGSGNTWTRHLLEVASGIYTGSFYHDAALYEQGFLGELGDFTSRRTIAVKIHHCRKKDFGAVILLIRNPYDAFISEYKRIASNRDHTGDVPIEFFHNNLQWRDFVLSSIEKWTRLVMAWHDLKVPILVVHYEELKRSAVIEVARMLIFLNRTVEPERLECVQQNLEGSFHRKAKKDFYFDPFTKEMRDSVDRNIRKVNELLINKGQKIVQQSSLHLEIR</sequence>
<name>A0ABM0GLA2_SACKO</name>
<dbReference type="InterPro" id="IPR027417">
    <property type="entry name" value="P-loop_NTPase"/>
</dbReference>
<dbReference type="GeneID" id="100367562"/>
<dbReference type="Proteomes" id="UP000694865">
    <property type="component" value="Unplaced"/>
</dbReference>
<dbReference type="Pfam" id="PF00685">
    <property type="entry name" value="Sulfotransfer_1"/>
    <property type="match status" value="1"/>
</dbReference>
<protein>
    <submittedName>
        <fullName evidence="5">WSC domain-containing protein 1-like</fullName>
    </submittedName>
</protein>
<keyword evidence="2" id="KW-0472">Membrane</keyword>
<evidence type="ECO:0000259" key="3">
    <source>
        <dbReference type="Pfam" id="PF00685"/>
    </source>
</evidence>
<dbReference type="SUPFAM" id="SSF52540">
    <property type="entry name" value="P-loop containing nucleoside triphosphate hydrolases"/>
    <property type="match status" value="1"/>
</dbReference>
<proteinExistence type="inferred from homology"/>
<comment type="similarity">
    <text evidence="1">Belongs to the WSCD family.</text>
</comment>
<keyword evidence="4" id="KW-1185">Reference proteome</keyword>
<dbReference type="Gene3D" id="3.40.50.300">
    <property type="entry name" value="P-loop containing nucleotide triphosphate hydrolases"/>
    <property type="match status" value="1"/>
</dbReference>
<evidence type="ECO:0000313" key="5">
    <source>
        <dbReference type="RefSeq" id="XP_002732419.1"/>
    </source>
</evidence>
<dbReference type="InterPro" id="IPR051589">
    <property type="entry name" value="Sialate-O-sulfotransferase"/>
</dbReference>
<dbReference type="InterPro" id="IPR000863">
    <property type="entry name" value="Sulfotransferase_dom"/>
</dbReference>
<gene>
    <name evidence="5" type="primary">LOC100367562</name>
</gene>
<organism evidence="4 5">
    <name type="scientific">Saccoglossus kowalevskii</name>
    <name type="common">Acorn worm</name>
    <dbReference type="NCBI Taxonomy" id="10224"/>
    <lineage>
        <taxon>Eukaryota</taxon>
        <taxon>Metazoa</taxon>
        <taxon>Hemichordata</taxon>
        <taxon>Enteropneusta</taxon>
        <taxon>Harrimaniidae</taxon>
        <taxon>Saccoglossus</taxon>
    </lineage>
</organism>
<evidence type="ECO:0000313" key="4">
    <source>
        <dbReference type="Proteomes" id="UP000694865"/>
    </source>
</evidence>
<keyword evidence="2" id="KW-0812">Transmembrane</keyword>
<feature type="domain" description="Sulfotransferase" evidence="3">
    <location>
        <begin position="150"/>
        <end position="256"/>
    </location>
</feature>
<dbReference type="RefSeq" id="XP_002732419.1">
    <property type="nucleotide sequence ID" value="XM_002732373.2"/>
</dbReference>
<dbReference type="PANTHER" id="PTHR45964:SF9">
    <property type="entry name" value="SULFOTRANSFERASE"/>
    <property type="match status" value="1"/>
</dbReference>
<evidence type="ECO:0000256" key="2">
    <source>
        <dbReference type="SAM" id="Phobius"/>
    </source>
</evidence>
<feature type="transmembrane region" description="Helical" evidence="2">
    <location>
        <begin position="20"/>
        <end position="37"/>
    </location>
</feature>
<dbReference type="PANTHER" id="PTHR45964">
    <property type="entry name" value="WSCD FAMILY MEMBER CG9164"/>
    <property type="match status" value="1"/>
</dbReference>
<accession>A0ABM0GLA2</accession>